<feature type="chain" id="PRO_5032892720" description="Family 2 glycosyl transferase" evidence="2">
    <location>
        <begin position="26"/>
        <end position="757"/>
    </location>
</feature>
<keyword evidence="2" id="KW-0732">Signal</keyword>
<accession>A0A848M4K4</accession>
<evidence type="ECO:0008006" key="5">
    <source>
        <dbReference type="Google" id="ProtNLM"/>
    </source>
</evidence>
<dbReference type="EMBL" id="JABBPN010000002">
    <property type="protein sequence ID" value="NMO94584.1"/>
    <property type="molecule type" value="Genomic_DNA"/>
</dbReference>
<dbReference type="AlphaFoldDB" id="A0A848M4K4"/>
<organism evidence="3 4">
    <name type="scientific">Paenibacillus lemnae</name>
    <dbReference type="NCBI Taxonomy" id="1330551"/>
    <lineage>
        <taxon>Bacteria</taxon>
        <taxon>Bacillati</taxon>
        <taxon>Bacillota</taxon>
        <taxon>Bacilli</taxon>
        <taxon>Bacillales</taxon>
        <taxon>Paenibacillaceae</taxon>
        <taxon>Paenibacillus</taxon>
    </lineage>
</organism>
<evidence type="ECO:0000313" key="3">
    <source>
        <dbReference type="EMBL" id="NMO94584.1"/>
    </source>
</evidence>
<gene>
    <name evidence="3" type="ORF">HII30_02125</name>
</gene>
<dbReference type="Gene3D" id="3.20.20.80">
    <property type="entry name" value="Glycosidases"/>
    <property type="match status" value="1"/>
</dbReference>
<evidence type="ECO:0000256" key="2">
    <source>
        <dbReference type="SAM" id="SignalP"/>
    </source>
</evidence>
<proteinExistence type="predicted"/>
<evidence type="ECO:0000313" key="4">
    <source>
        <dbReference type="Proteomes" id="UP000565468"/>
    </source>
</evidence>
<dbReference type="RefSeq" id="WP_169503294.1">
    <property type="nucleotide sequence ID" value="NZ_JABBPN010000002.1"/>
</dbReference>
<dbReference type="Proteomes" id="UP000565468">
    <property type="component" value="Unassembled WGS sequence"/>
</dbReference>
<feature type="signal peptide" evidence="2">
    <location>
        <begin position="1"/>
        <end position="25"/>
    </location>
</feature>
<keyword evidence="4" id="KW-1185">Reference proteome</keyword>
<evidence type="ECO:0000256" key="1">
    <source>
        <dbReference type="SAM" id="MobiDB-lite"/>
    </source>
</evidence>
<protein>
    <recommendedName>
        <fullName evidence="5">Family 2 glycosyl transferase</fullName>
    </recommendedName>
</protein>
<feature type="region of interest" description="Disordered" evidence="1">
    <location>
        <begin position="362"/>
        <end position="381"/>
    </location>
</feature>
<dbReference type="SUPFAM" id="SSF51445">
    <property type="entry name" value="(Trans)glycosidases"/>
    <property type="match status" value="1"/>
</dbReference>
<reference evidence="3 4" key="1">
    <citation type="submission" date="2020-04" db="EMBL/GenBank/DDBJ databases">
        <title>Paenibacillus algicola sp. nov., a novel marine bacterium producing alginate lyase.</title>
        <authorList>
            <person name="Huang H."/>
        </authorList>
    </citation>
    <scope>NUCLEOTIDE SEQUENCE [LARGE SCALE GENOMIC DNA]</scope>
    <source>
        <strain evidence="3 4">L7-75</strain>
    </source>
</reference>
<name>A0A848M4K4_PAELE</name>
<sequence length="757" mass="86053">MKRKQKKWILATAVSFILLCGGAAAIMGFTRPDMKTFDNGNGITLKFKTQGTGFLQYGEDGQWHEMFVKGVNLGATVPGHFPGELPASEEDYLRWFQQVDEMGANVIRLYTVHKPVFYSALVKFNRDRPEDPLYFMQGIWSPEEQLIEQQDAYAENIHQAFEEEIQKAVSAVYGDITVEVKHGSASGKFTSNAGKYLMAWHLGTEWDPEMVSNTNDMHKDVPLYKGEYFSASKEASPFESWLAGLIDYTAVQESQYGWQHPMTFTNWVTTDVLEHPGEPLFEEDMVSVDARHVEPTNWEAGYFAAYHVYPYYPDFFRTDESLQTISDGKGGYNTYKAYLRKLKNKFPDMPLMVTEYGVPSSTGISHHGPGGRDQGGHNEDEQGEINVSLTQDIYDEGYAGAILFMWQDEWFKKTWNTMPLELPADRRAFWLNVLTNEKMFGVLAMLPGKEEQLVIDGDLSDWDKLPEGEAEDWAGRAEGVKRMRLTHDEAYVYIAMELEQDFDPAQQRLYIGSDTLPGGDLPLEALKGRRVTGGGFETLIQLGTDEDAQVKIAPSYNFHKRLYGKDGYWMLPEEEEKDSDSGSKASFEPWKLGISLLMSPPDTRFAHPFVDETVGQLVRGTNDVKSSEFNSLAAWETQGNVVEMRIPWMLLGFGDPSSHQVIDYSALEDRRSFKTVASEGIRFLPWLDERDTKPDSNGSASSMNLSLDQIPPYTWEYWEAVQYSERLKKSYYAMQEFFMKVPDFPNSDTSSTTNTPN</sequence>
<dbReference type="InterPro" id="IPR017853">
    <property type="entry name" value="GH"/>
</dbReference>
<comment type="caution">
    <text evidence="3">The sequence shown here is derived from an EMBL/GenBank/DDBJ whole genome shotgun (WGS) entry which is preliminary data.</text>
</comment>
<dbReference type="Gene3D" id="2.60.40.1190">
    <property type="match status" value="1"/>
</dbReference>